<feature type="domain" description="Fibronectin type-III" evidence="3">
    <location>
        <begin position="98"/>
        <end position="183"/>
    </location>
</feature>
<keyword evidence="5" id="KW-1185">Reference proteome</keyword>
<dbReference type="CDD" id="cd00063">
    <property type="entry name" value="FN3"/>
    <property type="match status" value="2"/>
</dbReference>
<keyword evidence="2" id="KW-0677">Repeat</keyword>
<dbReference type="Proteomes" id="UP000218542">
    <property type="component" value="Unassembled WGS sequence"/>
</dbReference>
<dbReference type="Gene3D" id="2.60.40.1220">
    <property type="match status" value="1"/>
</dbReference>
<evidence type="ECO:0000256" key="2">
    <source>
        <dbReference type="ARBA" id="ARBA00022737"/>
    </source>
</evidence>
<gene>
    <name evidence="4" type="ORF">SCALIN_C04_0108</name>
</gene>
<dbReference type="InterPro" id="IPR013783">
    <property type="entry name" value="Ig-like_fold"/>
</dbReference>
<dbReference type="Pfam" id="PF11617">
    <property type="entry name" value="Cu-binding_MopE"/>
    <property type="match status" value="2"/>
</dbReference>
<dbReference type="EMBL" id="BAOS01000004">
    <property type="protein sequence ID" value="GAX59620.1"/>
    <property type="molecule type" value="Genomic_DNA"/>
</dbReference>
<dbReference type="InterPro" id="IPR050964">
    <property type="entry name" value="Striated_Muscle_Regulatory"/>
</dbReference>
<dbReference type="OrthoDB" id="9770043at2"/>
<dbReference type="SMART" id="SM00060">
    <property type="entry name" value="FN3"/>
    <property type="match status" value="1"/>
</dbReference>
<accession>A0A286TUN8</accession>
<reference evidence="5" key="1">
    <citation type="journal article" date="2017" name="Environ. Microbiol. Rep.">
        <title>Genetic Diversity of Marine Anaerobic Ammonium-Oxidizing Bacteria as Revealed by Genomic and Proteomic Analyses of 'Candidatus Scalindua japonica'.</title>
        <authorList>
            <person name="Oshiki M."/>
            <person name="Mizuto K."/>
            <person name="Kimura Z."/>
            <person name="Kindaichi T."/>
            <person name="Satoh H."/>
            <person name="Okabe S."/>
        </authorList>
    </citation>
    <scope>NUCLEOTIDE SEQUENCE [LARGE SCALE GENOMIC DNA]</scope>
    <source>
        <strain evidence="5">husup-a2</strain>
    </source>
</reference>
<dbReference type="AlphaFoldDB" id="A0A286TUN8"/>
<sequence>MINEDKRQAIHTLYDEGMSKKEIARVLKVDIIYSGISSRNYDSVNDVGNQTSYTMQNLVEGQTYYFAVTAYDTANNESGYSEEVVYTIPILDITAPSTPTSLQTTIISTSQINLSWNASSDNIGVTGYRIYRYGIQVADVSSTTYNDTGLSPSTTYSYTVSAYNAAGNESEQSSATSATTFSLPNNPPVLSPVGNKSVNEAQALSFAISATDPDGDDLSYTANNLPSGASFNENTNTLDWTPTYNQAGTFTNINFQVSDGKDVDSESITFTVCNVNRSPVLDPISDITVIEGATVTLSPTATDPDGDSLTFTYTGWMTTNSYTTNFNDPGIHTVTVTASDGTLTDSQNITVTVLNQDLTAPTITAVNAVSSSTQVILNFSEPVDEASATNVSNYSIDNAISVFSASLDSDQKTVILSTSEHVEGINYVLTVNNIKDIVSTPNIIAFNTMVSYNFVDLLIISNLTVESGQDYEAIENGMLKGAMVYIDQDTTYVSVPTFLENATYIKTANNDKGENKATFLSFNVNQVVTVYVAHDDRITTKPSWLTSFIDTGDDIVTTDTTLSVFTKDYFGGTITLGGNKGQGRKSMYTVIIVKYNGGGSGCTDADGDGWCIEDGDCDDNNPNTYPGAVELCDSIDNNCDGVIDDGCGGCTDVDGDGWCVEDGDCNDNDRHVYPGHTDAGGKWGRDGVDNDCNGIIDG</sequence>
<dbReference type="GO" id="GO:0005509">
    <property type="term" value="F:calcium ion binding"/>
    <property type="evidence" value="ECO:0007669"/>
    <property type="project" value="InterPro"/>
</dbReference>
<dbReference type="SMART" id="SM00089">
    <property type="entry name" value="PKD"/>
    <property type="match status" value="1"/>
</dbReference>
<dbReference type="InterPro" id="IPR022409">
    <property type="entry name" value="PKD/Chitinase_dom"/>
</dbReference>
<dbReference type="SUPFAM" id="SSF49265">
    <property type="entry name" value="Fibronectin type III"/>
    <property type="match status" value="2"/>
</dbReference>
<name>A0A286TUN8_9BACT</name>
<evidence type="ECO:0000259" key="3">
    <source>
        <dbReference type="PROSITE" id="PS50853"/>
    </source>
</evidence>
<dbReference type="PROSITE" id="PS50853">
    <property type="entry name" value="FN3"/>
    <property type="match status" value="1"/>
</dbReference>
<evidence type="ECO:0000256" key="1">
    <source>
        <dbReference type="ARBA" id="ARBA00022729"/>
    </source>
</evidence>
<dbReference type="InterPro" id="IPR003961">
    <property type="entry name" value="FN3_dom"/>
</dbReference>
<evidence type="ECO:0000313" key="4">
    <source>
        <dbReference type="EMBL" id="GAX59620.1"/>
    </source>
</evidence>
<keyword evidence="1" id="KW-0732">Signal</keyword>
<dbReference type="PANTHER" id="PTHR13817:SF73">
    <property type="entry name" value="FIBRONECTIN TYPE-III DOMAIN-CONTAINING PROTEIN"/>
    <property type="match status" value="1"/>
</dbReference>
<dbReference type="Gene3D" id="2.60.40.10">
    <property type="entry name" value="Immunoglobulins"/>
    <property type="match status" value="4"/>
</dbReference>
<dbReference type="RefSeq" id="WP_096892756.1">
    <property type="nucleotide sequence ID" value="NZ_BAOS01000004.1"/>
</dbReference>
<protein>
    <recommendedName>
        <fullName evidence="3">Fibronectin type-III domain-containing protein</fullName>
    </recommendedName>
</protein>
<dbReference type="InterPro" id="IPR036116">
    <property type="entry name" value="FN3_sf"/>
</dbReference>
<dbReference type="Pfam" id="PF05345">
    <property type="entry name" value="He_PIG"/>
    <property type="match status" value="1"/>
</dbReference>
<organism evidence="4 5">
    <name type="scientific">Candidatus Scalindua japonica</name>
    <dbReference type="NCBI Taxonomy" id="1284222"/>
    <lineage>
        <taxon>Bacteria</taxon>
        <taxon>Pseudomonadati</taxon>
        <taxon>Planctomycetota</taxon>
        <taxon>Candidatus Brocadiia</taxon>
        <taxon>Candidatus Brocadiales</taxon>
        <taxon>Candidatus Scalinduaceae</taxon>
        <taxon>Candidatus Scalindua</taxon>
    </lineage>
</organism>
<dbReference type="SUPFAM" id="SSF49313">
    <property type="entry name" value="Cadherin-like"/>
    <property type="match status" value="1"/>
</dbReference>
<dbReference type="InterPro" id="IPR014755">
    <property type="entry name" value="Cu-Rt/internalin_Ig-like"/>
</dbReference>
<proteinExistence type="predicted"/>
<dbReference type="InterPro" id="IPR021655">
    <property type="entry name" value="Put_metal-bd"/>
</dbReference>
<comment type="caution">
    <text evidence="4">The sequence shown here is derived from an EMBL/GenBank/DDBJ whole genome shotgun (WGS) entry which is preliminary data.</text>
</comment>
<dbReference type="GO" id="GO:0016020">
    <property type="term" value="C:membrane"/>
    <property type="evidence" value="ECO:0007669"/>
    <property type="project" value="InterPro"/>
</dbReference>
<dbReference type="PANTHER" id="PTHR13817">
    <property type="entry name" value="TITIN"/>
    <property type="match status" value="1"/>
</dbReference>
<dbReference type="InterPro" id="IPR015919">
    <property type="entry name" value="Cadherin-like_sf"/>
</dbReference>
<evidence type="ECO:0000313" key="5">
    <source>
        <dbReference type="Proteomes" id="UP000218542"/>
    </source>
</evidence>
<dbReference type="Pfam" id="PF00041">
    <property type="entry name" value="fn3"/>
    <property type="match status" value="1"/>
</dbReference>